<gene>
    <name evidence="8" type="ORF">LTR82_007326</name>
</gene>
<dbReference type="PROSITE" id="PS50850">
    <property type="entry name" value="MFS"/>
    <property type="match status" value="1"/>
</dbReference>
<organism evidence="8 9">
    <name type="scientific">Friedmanniomyces endolithicus</name>
    <dbReference type="NCBI Taxonomy" id="329885"/>
    <lineage>
        <taxon>Eukaryota</taxon>
        <taxon>Fungi</taxon>
        <taxon>Dikarya</taxon>
        <taxon>Ascomycota</taxon>
        <taxon>Pezizomycotina</taxon>
        <taxon>Dothideomycetes</taxon>
        <taxon>Dothideomycetidae</taxon>
        <taxon>Mycosphaerellales</taxon>
        <taxon>Teratosphaeriaceae</taxon>
        <taxon>Friedmanniomyces</taxon>
    </lineage>
</organism>
<evidence type="ECO:0000256" key="4">
    <source>
        <dbReference type="ARBA" id="ARBA00022989"/>
    </source>
</evidence>
<evidence type="ECO:0000259" key="7">
    <source>
        <dbReference type="PROSITE" id="PS50850"/>
    </source>
</evidence>
<dbReference type="InterPro" id="IPR036259">
    <property type="entry name" value="MFS_trans_sf"/>
</dbReference>
<keyword evidence="4 6" id="KW-1133">Transmembrane helix</keyword>
<comment type="subcellular location">
    <subcellularLocation>
        <location evidence="1">Membrane</location>
        <topology evidence="1">Multi-pass membrane protein</topology>
    </subcellularLocation>
</comment>
<dbReference type="GO" id="GO:0005351">
    <property type="term" value="F:carbohydrate:proton symporter activity"/>
    <property type="evidence" value="ECO:0007669"/>
    <property type="project" value="TreeGrafter"/>
</dbReference>
<dbReference type="InterPro" id="IPR020846">
    <property type="entry name" value="MFS_dom"/>
</dbReference>
<evidence type="ECO:0000256" key="1">
    <source>
        <dbReference type="ARBA" id="ARBA00004141"/>
    </source>
</evidence>
<feature type="transmembrane region" description="Helical" evidence="6">
    <location>
        <begin position="81"/>
        <end position="103"/>
    </location>
</feature>
<dbReference type="InterPro" id="IPR005828">
    <property type="entry name" value="MFS_sugar_transport-like"/>
</dbReference>
<sequence length="233" mass="25583">MFMIAYGTYFFEMAGVGKPFENSVALVAVGVIAIIINTCIITRFGRRRVFLMTGLTLCAITMLIVAAVYTAAPNAESTKKLIVGISVVYIFSYNGAISSYAWLSGGELPSQHLRSYTFGLAASTGFLGAWLATFTYGYIWVPPCLLAALWVYFFLPEVKGRSLEEIDELFERRLPARQFRGYVCTSRSAIESKMRNASSDEGDEKGPTVQTIERVFGDEKGVAAVVETAMHVA</sequence>
<evidence type="ECO:0000256" key="3">
    <source>
        <dbReference type="ARBA" id="ARBA00022692"/>
    </source>
</evidence>
<dbReference type="PANTHER" id="PTHR48022">
    <property type="entry name" value="PLASTIDIC GLUCOSE TRANSPORTER 4"/>
    <property type="match status" value="1"/>
</dbReference>
<protein>
    <recommendedName>
        <fullName evidence="7">Major facilitator superfamily (MFS) profile domain-containing protein</fullName>
    </recommendedName>
</protein>
<reference evidence="8" key="1">
    <citation type="submission" date="2021-12" db="EMBL/GenBank/DDBJ databases">
        <title>Black yeast isolated from Biological Soil Crust.</title>
        <authorList>
            <person name="Kurbessoian T."/>
        </authorList>
    </citation>
    <scope>NUCLEOTIDE SEQUENCE</scope>
    <source>
        <strain evidence="8">CCFEE 5208</strain>
    </source>
</reference>
<keyword evidence="3 6" id="KW-0812">Transmembrane</keyword>
<evidence type="ECO:0000313" key="8">
    <source>
        <dbReference type="EMBL" id="KAK0321840.1"/>
    </source>
</evidence>
<keyword evidence="5 6" id="KW-0472">Membrane</keyword>
<comment type="similarity">
    <text evidence="2">Belongs to the major facilitator superfamily. Sugar transporter (TC 2.A.1.1) family.</text>
</comment>
<accession>A0AAN6FNX2</accession>
<dbReference type="InterPro" id="IPR050360">
    <property type="entry name" value="MFS_Sugar_Transporters"/>
</dbReference>
<evidence type="ECO:0000256" key="6">
    <source>
        <dbReference type="SAM" id="Phobius"/>
    </source>
</evidence>
<dbReference type="Gene3D" id="1.20.1250.20">
    <property type="entry name" value="MFS general substrate transporter like domains"/>
    <property type="match status" value="1"/>
</dbReference>
<feature type="transmembrane region" description="Helical" evidence="6">
    <location>
        <begin position="138"/>
        <end position="155"/>
    </location>
</feature>
<feature type="transmembrane region" description="Helical" evidence="6">
    <location>
        <begin position="115"/>
        <end position="132"/>
    </location>
</feature>
<dbReference type="EMBL" id="JASUXU010000019">
    <property type="protein sequence ID" value="KAK0321840.1"/>
    <property type="molecule type" value="Genomic_DNA"/>
</dbReference>
<dbReference type="GO" id="GO:0016020">
    <property type="term" value="C:membrane"/>
    <property type="evidence" value="ECO:0007669"/>
    <property type="project" value="UniProtKB-SubCell"/>
</dbReference>
<evidence type="ECO:0000256" key="2">
    <source>
        <dbReference type="ARBA" id="ARBA00010992"/>
    </source>
</evidence>
<proteinExistence type="inferred from homology"/>
<dbReference type="AlphaFoldDB" id="A0AAN6FNX2"/>
<evidence type="ECO:0000256" key="5">
    <source>
        <dbReference type="ARBA" id="ARBA00023136"/>
    </source>
</evidence>
<evidence type="ECO:0000313" key="9">
    <source>
        <dbReference type="Proteomes" id="UP001168146"/>
    </source>
</evidence>
<feature type="transmembrane region" description="Helical" evidence="6">
    <location>
        <begin position="49"/>
        <end position="69"/>
    </location>
</feature>
<dbReference type="PANTHER" id="PTHR48022:SF10">
    <property type="entry name" value="MAJOR FACILITATOR SUPERFAMILY (MFS) PROFILE DOMAIN-CONTAINING PROTEIN"/>
    <property type="match status" value="1"/>
</dbReference>
<feature type="transmembrane region" description="Helical" evidence="6">
    <location>
        <begin position="23"/>
        <end position="42"/>
    </location>
</feature>
<feature type="domain" description="Major facilitator superfamily (MFS) profile" evidence="7">
    <location>
        <begin position="1"/>
        <end position="165"/>
    </location>
</feature>
<name>A0AAN6FNX2_9PEZI</name>
<comment type="caution">
    <text evidence="8">The sequence shown here is derived from an EMBL/GenBank/DDBJ whole genome shotgun (WGS) entry which is preliminary data.</text>
</comment>
<dbReference type="SUPFAM" id="SSF103473">
    <property type="entry name" value="MFS general substrate transporter"/>
    <property type="match status" value="1"/>
</dbReference>
<dbReference type="Proteomes" id="UP001168146">
    <property type="component" value="Unassembled WGS sequence"/>
</dbReference>
<dbReference type="Pfam" id="PF00083">
    <property type="entry name" value="Sugar_tr"/>
    <property type="match status" value="1"/>
</dbReference>